<evidence type="ECO:0000259" key="6">
    <source>
        <dbReference type="SMART" id="SM00475"/>
    </source>
</evidence>
<evidence type="ECO:0000313" key="8">
    <source>
        <dbReference type="Proteomes" id="UP001296943"/>
    </source>
</evidence>
<keyword evidence="1" id="KW-0540">Nuclease</keyword>
<feature type="domain" description="5'-3' exonuclease" evidence="6">
    <location>
        <begin position="3"/>
        <end position="266"/>
    </location>
</feature>
<accession>A0ABS2N2F1</accession>
<dbReference type="SMART" id="SM00279">
    <property type="entry name" value="HhH2"/>
    <property type="match status" value="1"/>
</dbReference>
<dbReference type="InterPro" id="IPR008918">
    <property type="entry name" value="HhH2"/>
</dbReference>
<dbReference type="Proteomes" id="UP001296943">
    <property type="component" value="Unassembled WGS sequence"/>
</dbReference>
<sequence length="293" mass="33209">MADKERVLLVDGMALLFRGFYATAFTGNFMINSKGVPTNGIFGFLNYFTNAIETFSPDYVICCWDMGSKTFRNDMYPEYKSNRGEPPVELIPQFDIIKEVIHAFDVPNIGVPGYEADDCIGTLSKHLCEEKEVVILTGDKDMLQLVEPNISVSIMKKGQGNYHIYNEETFYEQTGLFPEQIVDIKGLMGDSSDNYPGVKGIGEKTALKLIQAYGTIDKVLDNLDQLSKGMQKKIDENMEMLQLSRNLAKIHCDVPLECQLDKACWNINNDKVLNKMKELEFKNPSRWMVKVAH</sequence>
<dbReference type="InterPro" id="IPR036279">
    <property type="entry name" value="5-3_exonuclease_C_sf"/>
</dbReference>
<dbReference type="CDD" id="cd09898">
    <property type="entry name" value="H3TH_53EXO"/>
    <property type="match status" value="1"/>
</dbReference>
<dbReference type="EMBL" id="JAFBDR010000016">
    <property type="protein sequence ID" value="MBM7572279.1"/>
    <property type="molecule type" value="Genomic_DNA"/>
</dbReference>
<evidence type="ECO:0000256" key="4">
    <source>
        <dbReference type="ARBA" id="ARBA00049957"/>
    </source>
</evidence>
<dbReference type="GO" id="GO:0004527">
    <property type="term" value="F:exonuclease activity"/>
    <property type="evidence" value="ECO:0007669"/>
    <property type="project" value="UniProtKB-KW"/>
</dbReference>
<dbReference type="InterPro" id="IPR020045">
    <property type="entry name" value="DNA_polI_H3TH"/>
</dbReference>
<evidence type="ECO:0000256" key="1">
    <source>
        <dbReference type="ARBA" id="ARBA00022722"/>
    </source>
</evidence>
<protein>
    <recommendedName>
        <fullName evidence="5">5'-3' exonuclease</fullName>
    </recommendedName>
</protein>
<dbReference type="InterPro" id="IPR020046">
    <property type="entry name" value="5-3_exonucl_a-hlix_arch_N"/>
</dbReference>
<evidence type="ECO:0000256" key="2">
    <source>
        <dbReference type="ARBA" id="ARBA00022801"/>
    </source>
</evidence>
<reference evidence="7 8" key="1">
    <citation type="submission" date="2021-01" db="EMBL/GenBank/DDBJ databases">
        <title>Genomic Encyclopedia of Type Strains, Phase IV (KMG-IV): sequencing the most valuable type-strain genomes for metagenomic binning, comparative biology and taxonomic classification.</title>
        <authorList>
            <person name="Goeker M."/>
        </authorList>
    </citation>
    <scope>NUCLEOTIDE SEQUENCE [LARGE SCALE GENOMIC DNA]</scope>
    <source>
        <strain evidence="7 8">DSM 23711</strain>
    </source>
</reference>
<dbReference type="InterPro" id="IPR029060">
    <property type="entry name" value="PIN-like_dom_sf"/>
</dbReference>
<dbReference type="CDD" id="cd09859">
    <property type="entry name" value="PIN_53EXO"/>
    <property type="match status" value="1"/>
</dbReference>
<proteinExistence type="predicted"/>
<keyword evidence="8" id="KW-1185">Reference proteome</keyword>
<keyword evidence="2" id="KW-0378">Hydrolase</keyword>
<dbReference type="SUPFAM" id="SSF47807">
    <property type="entry name" value="5' to 3' exonuclease, C-terminal subdomain"/>
    <property type="match status" value="1"/>
</dbReference>
<keyword evidence="3" id="KW-0238">DNA-binding</keyword>
<dbReference type="Gene3D" id="1.10.150.20">
    <property type="entry name" value="5' to 3' exonuclease, C-terminal subdomain"/>
    <property type="match status" value="1"/>
</dbReference>
<dbReference type="InterPro" id="IPR038969">
    <property type="entry name" value="FEN"/>
</dbReference>
<dbReference type="RefSeq" id="WP_204500567.1">
    <property type="nucleotide sequence ID" value="NZ_JAFBDR010000016.1"/>
</dbReference>
<evidence type="ECO:0000256" key="5">
    <source>
        <dbReference type="ARBA" id="ARBA00050026"/>
    </source>
</evidence>
<gene>
    <name evidence="7" type="ORF">JOC48_002782</name>
</gene>
<organism evidence="7 8">
    <name type="scientific">Aquibacillus albus</name>
    <dbReference type="NCBI Taxonomy" id="1168171"/>
    <lineage>
        <taxon>Bacteria</taxon>
        <taxon>Bacillati</taxon>
        <taxon>Bacillota</taxon>
        <taxon>Bacilli</taxon>
        <taxon>Bacillales</taxon>
        <taxon>Bacillaceae</taxon>
        <taxon>Aquibacillus</taxon>
    </lineage>
</organism>
<evidence type="ECO:0000256" key="3">
    <source>
        <dbReference type="ARBA" id="ARBA00023125"/>
    </source>
</evidence>
<comment type="caution">
    <text evidence="7">The sequence shown here is derived from an EMBL/GenBank/DDBJ whole genome shotgun (WGS) entry which is preliminary data.</text>
</comment>
<dbReference type="Pfam" id="PF01367">
    <property type="entry name" value="5_3_exonuc"/>
    <property type="match status" value="1"/>
</dbReference>
<dbReference type="SMART" id="SM00475">
    <property type="entry name" value="53EXOc"/>
    <property type="match status" value="1"/>
</dbReference>
<dbReference type="SUPFAM" id="SSF88723">
    <property type="entry name" value="PIN domain-like"/>
    <property type="match status" value="1"/>
</dbReference>
<dbReference type="Gene3D" id="3.40.50.1010">
    <property type="entry name" value="5'-nuclease"/>
    <property type="match status" value="1"/>
</dbReference>
<comment type="function">
    <text evidence="4">5'-3' exonuclease acting preferentially on double-stranded DNA.</text>
</comment>
<keyword evidence="7" id="KW-0269">Exonuclease</keyword>
<dbReference type="PANTHER" id="PTHR42646">
    <property type="entry name" value="FLAP ENDONUCLEASE XNI"/>
    <property type="match status" value="1"/>
</dbReference>
<dbReference type="InterPro" id="IPR002421">
    <property type="entry name" value="5-3_exonuclease"/>
</dbReference>
<name>A0ABS2N2F1_9BACI</name>
<evidence type="ECO:0000313" key="7">
    <source>
        <dbReference type="EMBL" id="MBM7572279.1"/>
    </source>
</evidence>
<dbReference type="Pfam" id="PF02739">
    <property type="entry name" value="5_3_exonuc_N"/>
    <property type="match status" value="1"/>
</dbReference>
<dbReference type="PANTHER" id="PTHR42646:SF2">
    <property type="entry name" value="5'-3' EXONUCLEASE FAMILY PROTEIN"/>
    <property type="match status" value="1"/>
</dbReference>